<accession>B8KSR0</accession>
<evidence type="ECO:0000313" key="1">
    <source>
        <dbReference type="EMBL" id="EED34406.1"/>
    </source>
</evidence>
<name>B8KSR0_9GAMM</name>
<gene>
    <name evidence="1" type="ORF">NOR51B_343</name>
</gene>
<organism evidence="1 2">
    <name type="scientific">Luminiphilus syltensis NOR5-1B</name>
    <dbReference type="NCBI Taxonomy" id="565045"/>
    <lineage>
        <taxon>Bacteria</taxon>
        <taxon>Pseudomonadati</taxon>
        <taxon>Pseudomonadota</taxon>
        <taxon>Gammaproteobacteria</taxon>
        <taxon>Cellvibrionales</taxon>
        <taxon>Halieaceae</taxon>
        <taxon>Luminiphilus</taxon>
    </lineage>
</organism>
<evidence type="ECO:0000313" key="2">
    <source>
        <dbReference type="Proteomes" id="UP000004699"/>
    </source>
</evidence>
<protein>
    <submittedName>
        <fullName evidence="1">Uncharacterized protein</fullName>
    </submittedName>
</protein>
<sequence length="46" mass="5452">MFYQWWLVYSEQCALREGVEPRWLLAIETQAQSNEGHPGIRTPMTQ</sequence>
<dbReference type="STRING" id="565045.NOR51B_343"/>
<dbReference type="HOGENOM" id="CLU_3185491_0_0_6"/>
<reference evidence="2" key="1">
    <citation type="journal article" date="2013" name="BMC Microbiol.">
        <title>Taxonomy and evolution of bacteriochlorophyll a-containing members of the OM60/NOR5 clade of marine gammaproteobacteria: description of Luminiphilus syltensis gen. nov., sp. nov., reclassification of Haliea rubra as Pseudohaliea rubra gen. nov., comb. nov., and emendation of Chromatocurvus halotolerans.</title>
        <authorList>
            <person name="Spring S."/>
            <person name="Riedel T."/>
            <person name="Sproer C."/>
            <person name="Yan S."/>
            <person name="Harder J."/>
            <person name="Fuchs B.M."/>
        </authorList>
    </citation>
    <scope>NUCLEOTIDE SEQUENCE [LARGE SCALE GENOMIC DNA]</scope>
    <source>
        <strain evidence="2">NOR51-B</strain>
    </source>
</reference>
<dbReference type="AlphaFoldDB" id="B8KSR0"/>
<dbReference type="EMBL" id="DS999411">
    <property type="protein sequence ID" value="EED34406.1"/>
    <property type="molecule type" value="Genomic_DNA"/>
</dbReference>
<keyword evidence="2" id="KW-1185">Reference proteome</keyword>
<proteinExistence type="predicted"/>
<dbReference type="Proteomes" id="UP000004699">
    <property type="component" value="Unassembled WGS sequence"/>
</dbReference>